<keyword evidence="7" id="KW-1185">Reference proteome</keyword>
<evidence type="ECO:0000313" key="7">
    <source>
        <dbReference type="Proteomes" id="UP000003635"/>
    </source>
</evidence>
<proteinExistence type="predicted"/>
<evidence type="ECO:0000313" key="6">
    <source>
        <dbReference type="EMBL" id="EAR50095.1"/>
    </source>
</evidence>
<gene>
    <name evidence="6" type="ORF">OG2516_06479</name>
</gene>
<keyword evidence="1" id="KW-0805">Transcription regulation</keyword>
<dbReference type="Pfam" id="PF00440">
    <property type="entry name" value="TetR_N"/>
    <property type="match status" value="1"/>
</dbReference>
<feature type="DNA-binding region" description="H-T-H motif" evidence="4">
    <location>
        <begin position="36"/>
        <end position="55"/>
    </location>
</feature>
<dbReference type="HOGENOM" id="CLU_069356_12_6_5"/>
<dbReference type="STRING" id="314256.OG2516_06479"/>
<comment type="caution">
    <text evidence="6">The sequence shown here is derived from an EMBL/GenBank/DDBJ whole genome shotgun (WGS) entry which is preliminary data.</text>
</comment>
<evidence type="ECO:0000256" key="3">
    <source>
        <dbReference type="ARBA" id="ARBA00023163"/>
    </source>
</evidence>
<dbReference type="AlphaFoldDB" id="Q2CBN6"/>
<dbReference type="Gene3D" id="1.10.357.10">
    <property type="entry name" value="Tetracycline Repressor, domain 2"/>
    <property type="match status" value="1"/>
</dbReference>
<dbReference type="SUPFAM" id="SSF46689">
    <property type="entry name" value="Homeodomain-like"/>
    <property type="match status" value="1"/>
</dbReference>
<dbReference type="Gene3D" id="1.10.10.60">
    <property type="entry name" value="Homeodomain-like"/>
    <property type="match status" value="1"/>
</dbReference>
<dbReference type="PANTHER" id="PTHR30055:SF234">
    <property type="entry name" value="HTH-TYPE TRANSCRIPTIONAL REGULATOR BETI"/>
    <property type="match status" value="1"/>
</dbReference>
<keyword evidence="3" id="KW-0804">Transcription</keyword>
<dbReference type="InterPro" id="IPR036271">
    <property type="entry name" value="Tet_transcr_reg_TetR-rel_C_sf"/>
</dbReference>
<dbReference type="PANTHER" id="PTHR30055">
    <property type="entry name" value="HTH-TYPE TRANSCRIPTIONAL REGULATOR RUTR"/>
    <property type="match status" value="1"/>
</dbReference>
<dbReference type="EMBL" id="AAOT01000037">
    <property type="protein sequence ID" value="EAR50095.1"/>
    <property type="molecule type" value="Genomic_DNA"/>
</dbReference>
<reference evidence="6 7" key="1">
    <citation type="journal article" date="2010" name="J. Bacteriol.">
        <title>Genome sequences of Oceanicola granulosus HTCC2516(T) and Oceanicola batsensis HTCC2597(TDelta).</title>
        <authorList>
            <person name="Thrash J.C."/>
            <person name="Cho J.C."/>
            <person name="Vergin K.L."/>
            <person name="Giovannoni S.J."/>
        </authorList>
    </citation>
    <scope>NUCLEOTIDE SEQUENCE [LARGE SCALE GENOMIC DNA]</scope>
    <source>
        <strain evidence="7">ATCC BAA-861 / DSM 15982 / KCTC 12143 / HTCC2516</strain>
    </source>
</reference>
<dbReference type="SUPFAM" id="SSF48498">
    <property type="entry name" value="Tetracyclin repressor-like, C-terminal domain"/>
    <property type="match status" value="1"/>
</dbReference>
<dbReference type="InterPro" id="IPR001647">
    <property type="entry name" value="HTH_TetR"/>
</dbReference>
<evidence type="ECO:0000256" key="1">
    <source>
        <dbReference type="ARBA" id="ARBA00023015"/>
    </source>
</evidence>
<protein>
    <submittedName>
        <fullName evidence="6">Regulatory protein, TetR</fullName>
    </submittedName>
</protein>
<dbReference type="GO" id="GO:0003700">
    <property type="term" value="F:DNA-binding transcription factor activity"/>
    <property type="evidence" value="ECO:0007669"/>
    <property type="project" value="TreeGrafter"/>
</dbReference>
<evidence type="ECO:0000256" key="4">
    <source>
        <dbReference type="PROSITE-ProRule" id="PRU00335"/>
    </source>
</evidence>
<dbReference type="GO" id="GO:0000976">
    <property type="term" value="F:transcription cis-regulatory region binding"/>
    <property type="evidence" value="ECO:0007669"/>
    <property type="project" value="TreeGrafter"/>
</dbReference>
<name>Q2CBN6_OCEGH</name>
<dbReference type="RefSeq" id="WP_007254822.1">
    <property type="nucleotide sequence ID" value="NZ_CH724107.1"/>
</dbReference>
<feature type="domain" description="HTH tetR-type" evidence="5">
    <location>
        <begin position="13"/>
        <end position="73"/>
    </location>
</feature>
<sequence>MRSIPAPKTKRGLARRAKILRAAEEVIGQSGFSAATIADITRAAETALGTFYIYFTSKEEVFHELVLEMGRTTRASVTQAVAGAADRLEAERAGLRAFLSFVEERPALYRIVEEARFVDPDAYRDYFSSFAEAYADQLRAAAGAGEISEGDAEVRAWALMGVAKTLGERFVLWDDTPDLERVVDSAFALIRDGLAPAR</sequence>
<dbReference type="InterPro" id="IPR050109">
    <property type="entry name" value="HTH-type_TetR-like_transc_reg"/>
</dbReference>
<organism evidence="6 7">
    <name type="scientific">Oceanicola granulosus (strain ATCC BAA-861 / DSM 15982 / KCTC 12143 / HTCC2516)</name>
    <dbReference type="NCBI Taxonomy" id="314256"/>
    <lineage>
        <taxon>Bacteria</taxon>
        <taxon>Pseudomonadati</taxon>
        <taxon>Pseudomonadota</taxon>
        <taxon>Alphaproteobacteria</taxon>
        <taxon>Rhodobacterales</taxon>
        <taxon>Roseobacteraceae</taxon>
        <taxon>Oceanicola</taxon>
    </lineage>
</organism>
<keyword evidence="2 4" id="KW-0238">DNA-binding</keyword>
<dbReference type="OrthoDB" id="9811084at2"/>
<dbReference type="eggNOG" id="COG1309">
    <property type="taxonomic scope" value="Bacteria"/>
</dbReference>
<dbReference type="InterPro" id="IPR009057">
    <property type="entry name" value="Homeodomain-like_sf"/>
</dbReference>
<accession>Q2CBN6</accession>
<dbReference type="Proteomes" id="UP000003635">
    <property type="component" value="Unassembled WGS sequence"/>
</dbReference>
<evidence type="ECO:0000256" key="2">
    <source>
        <dbReference type="ARBA" id="ARBA00023125"/>
    </source>
</evidence>
<evidence type="ECO:0000259" key="5">
    <source>
        <dbReference type="PROSITE" id="PS50977"/>
    </source>
</evidence>
<dbReference type="PROSITE" id="PS50977">
    <property type="entry name" value="HTH_TETR_2"/>
    <property type="match status" value="1"/>
</dbReference>
<dbReference type="PRINTS" id="PR00455">
    <property type="entry name" value="HTHTETR"/>
</dbReference>